<gene>
    <name evidence="2" type="ORF">HUJ06_027835</name>
</gene>
<comment type="caution">
    <text evidence="2">The sequence shown here is derived from an EMBL/GenBank/DDBJ whole genome shotgun (WGS) entry which is preliminary data.</text>
</comment>
<organism evidence="2 3">
    <name type="scientific">Nelumbo nucifera</name>
    <name type="common">Sacred lotus</name>
    <dbReference type="NCBI Taxonomy" id="4432"/>
    <lineage>
        <taxon>Eukaryota</taxon>
        <taxon>Viridiplantae</taxon>
        <taxon>Streptophyta</taxon>
        <taxon>Embryophyta</taxon>
        <taxon>Tracheophyta</taxon>
        <taxon>Spermatophyta</taxon>
        <taxon>Magnoliopsida</taxon>
        <taxon>Proteales</taxon>
        <taxon>Nelumbonaceae</taxon>
        <taxon>Nelumbo</taxon>
    </lineage>
</organism>
<keyword evidence="1" id="KW-0732">Signal</keyword>
<evidence type="ECO:0000256" key="1">
    <source>
        <dbReference type="SAM" id="SignalP"/>
    </source>
</evidence>
<accession>A0A822Y1N3</accession>
<protein>
    <submittedName>
        <fullName evidence="2">Uncharacterized protein</fullName>
    </submittedName>
</protein>
<evidence type="ECO:0000313" key="3">
    <source>
        <dbReference type="Proteomes" id="UP000607653"/>
    </source>
</evidence>
<reference evidence="2 3" key="1">
    <citation type="journal article" date="2020" name="Mol. Biol. Evol.">
        <title>Distinct Expression and Methylation Patterns for Genes with Different Fates following a Single Whole-Genome Duplication in Flowering Plants.</title>
        <authorList>
            <person name="Shi T."/>
            <person name="Rahmani R.S."/>
            <person name="Gugger P.F."/>
            <person name="Wang M."/>
            <person name="Li H."/>
            <person name="Zhang Y."/>
            <person name="Li Z."/>
            <person name="Wang Q."/>
            <person name="Van de Peer Y."/>
            <person name="Marchal K."/>
            <person name="Chen J."/>
        </authorList>
    </citation>
    <scope>NUCLEOTIDE SEQUENCE [LARGE SCALE GENOMIC DNA]</scope>
    <source>
        <tissue evidence="2">Leaf</tissue>
    </source>
</reference>
<proteinExistence type="predicted"/>
<evidence type="ECO:0000313" key="2">
    <source>
        <dbReference type="EMBL" id="DAD26367.1"/>
    </source>
</evidence>
<feature type="signal peptide" evidence="1">
    <location>
        <begin position="1"/>
        <end position="18"/>
    </location>
</feature>
<dbReference type="Proteomes" id="UP000607653">
    <property type="component" value="Unassembled WGS sequence"/>
</dbReference>
<name>A0A822Y1N3_NELNU</name>
<dbReference type="EMBL" id="DUZY01000002">
    <property type="protein sequence ID" value="DAD26367.1"/>
    <property type="molecule type" value="Genomic_DNA"/>
</dbReference>
<feature type="chain" id="PRO_5032681560" evidence="1">
    <location>
        <begin position="19"/>
        <end position="41"/>
    </location>
</feature>
<dbReference type="AlphaFoldDB" id="A0A822Y1N3"/>
<keyword evidence="3" id="KW-1185">Reference proteome</keyword>
<sequence>MKSSVVTLLFLFIRLLFSSSFCKEKLLTFSFQSFFVLRCRL</sequence>